<dbReference type="UniPathway" id="UPA00148">
    <property type="reaction ID" value="UER00233"/>
</dbReference>
<dbReference type="PANTHER" id="PTHR12213">
    <property type="entry name" value="CORRINOID ADENOSYLTRANSFERASE"/>
    <property type="match status" value="1"/>
</dbReference>
<protein>
    <recommendedName>
        <fullName evidence="4">Corrinoid adenosyltransferase</fullName>
        <ecNumber evidence="4">2.5.1.17</ecNumber>
    </recommendedName>
    <alternativeName>
        <fullName evidence="4">Cob(II)alamin adenosyltransferase</fullName>
    </alternativeName>
    <alternativeName>
        <fullName evidence="4">Cob(II)yrinic acid a,c-diamide adenosyltransferase</fullName>
    </alternativeName>
    <alternativeName>
        <fullName evidence="4">Cobinamide/cobalamin adenosyltransferase</fullName>
    </alternativeName>
</protein>
<comment type="catalytic activity">
    <reaction evidence="4">
        <text>2 cob(II)alamin + reduced [electron-transfer flavoprotein] + 2 ATP = 2 adenosylcob(III)alamin + 2 triphosphate + oxidized [electron-transfer flavoprotein] + 3 H(+)</text>
        <dbReference type="Rhea" id="RHEA:28671"/>
        <dbReference type="Rhea" id="RHEA-COMP:10685"/>
        <dbReference type="Rhea" id="RHEA-COMP:10686"/>
        <dbReference type="ChEBI" id="CHEBI:15378"/>
        <dbReference type="ChEBI" id="CHEBI:16304"/>
        <dbReference type="ChEBI" id="CHEBI:18036"/>
        <dbReference type="ChEBI" id="CHEBI:18408"/>
        <dbReference type="ChEBI" id="CHEBI:30616"/>
        <dbReference type="ChEBI" id="CHEBI:57692"/>
        <dbReference type="ChEBI" id="CHEBI:58307"/>
        <dbReference type="EC" id="2.5.1.17"/>
    </reaction>
</comment>
<organism evidence="6 7">
    <name type="scientific">Abyssobacteria bacterium (strain SURF_5)</name>
    <dbReference type="NCBI Taxonomy" id="2093360"/>
    <lineage>
        <taxon>Bacteria</taxon>
        <taxon>Pseudomonadati</taxon>
        <taxon>Candidatus Hydrogenedentota</taxon>
        <taxon>Candidatus Abyssobacteria</taxon>
    </lineage>
</organism>
<dbReference type="AlphaFoldDB" id="A0A3A4NL95"/>
<evidence type="ECO:0000256" key="1">
    <source>
        <dbReference type="ARBA" id="ARBA00022679"/>
    </source>
</evidence>
<dbReference type="NCBIfam" id="TIGR00636">
    <property type="entry name" value="PduO_Nterm"/>
    <property type="match status" value="1"/>
</dbReference>
<keyword evidence="4" id="KW-0169">Cobalamin biosynthesis</keyword>
<evidence type="ECO:0000313" key="7">
    <source>
        <dbReference type="Proteomes" id="UP000265882"/>
    </source>
</evidence>
<comment type="pathway">
    <text evidence="4">Cofactor biosynthesis; adenosylcobalamin biosynthesis; adenosylcobalamin from cob(II)yrinate a,c-diamide: step 2/7.</text>
</comment>
<evidence type="ECO:0000256" key="3">
    <source>
        <dbReference type="ARBA" id="ARBA00022840"/>
    </source>
</evidence>
<accession>A0A3A4NL95</accession>
<gene>
    <name evidence="6" type="ORF">C4520_12315</name>
</gene>
<reference evidence="6 7" key="1">
    <citation type="journal article" date="2017" name="ISME J.">
        <title>Energy and carbon metabolisms in a deep terrestrial subsurface fluid microbial community.</title>
        <authorList>
            <person name="Momper L."/>
            <person name="Jungbluth S.P."/>
            <person name="Lee M.D."/>
            <person name="Amend J.P."/>
        </authorList>
    </citation>
    <scope>NUCLEOTIDE SEQUENCE [LARGE SCALE GENOMIC DNA]</scope>
    <source>
        <strain evidence="6">SURF_5</strain>
    </source>
</reference>
<feature type="domain" description="Cobalamin adenosyltransferase-like" evidence="5">
    <location>
        <begin position="17"/>
        <end position="182"/>
    </location>
</feature>
<name>A0A3A4NL95_ABYX5</name>
<evidence type="ECO:0000313" key="6">
    <source>
        <dbReference type="EMBL" id="RJP19862.1"/>
    </source>
</evidence>
<dbReference type="GO" id="GO:0008817">
    <property type="term" value="F:corrinoid adenosyltransferase activity"/>
    <property type="evidence" value="ECO:0007669"/>
    <property type="project" value="UniProtKB-UniRule"/>
</dbReference>
<dbReference type="EMBL" id="QZKU01000084">
    <property type="protein sequence ID" value="RJP19862.1"/>
    <property type="molecule type" value="Genomic_DNA"/>
</dbReference>
<dbReference type="Pfam" id="PF01923">
    <property type="entry name" value="Cob_adeno_trans"/>
    <property type="match status" value="1"/>
</dbReference>
<dbReference type="InterPro" id="IPR036451">
    <property type="entry name" value="CblAdoTrfase-like_sf"/>
</dbReference>
<dbReference type="InterPro" id="IPR016030">
    <property type="entry name" value="CblAdoTrfase-like"/>
</dbReference>
<keyword evidence="3 4" id="KW-0067">ATP-binding</keyword>
<proteinExistence type="inferred from homology"/>
<dbReference type="Gene3D" id="1.20.1200.10">
    <property type="entry name" value="Cobalamin adenosyltransferase-like"/>
    <property type="match status" value="1"/>
</dbReference>
<comment type="caution">
    <text evidence="6">The sequence shown here is derived from an EMBL/GenBank/DDBJ whole genome shotgun (WGS) entry which is preliminary data.</text>
</comment>
<evidence type="ECO:0000256" key="2">
    <source>
        <dbReference type="ARBA" id="ARBA00022741"/>
    </source>
</evidence>
<dbReference type="InterPro" id="IPR029499">
    <property type="entry name" value="PduO-typ"/>
</dbReference>
<dbReference type="SUPFAM" id="SSF89028">
    <property type="entry name" value="Cobalamin adenosyltransferase-like"/>
    <property type="match status" value="1"/>
</dbReference>
<dbReference type="PANTHER" id="PTHR12213:SF0">
    <property type="entry name" value="CORRINOID ADENOSYLTRANSFERASE MMAB"/>
    <property type="match status" value="1"/>
</dbReference>
<evidence type="ECO:0000256" key="4">
    <source>
        <dbReference type="RuleBase" id="RU366026"/>
    </source>
</evidence>
<dbReference type="GO" id="GO:0005524">
    <property type="term" value="F:ATP binding"/>
    <property type="evidence" value="ECO:0007669"/>
    <property type="project" value="UniProtKB-UniRule"/>
</dbReference>
<sequence>METNNIIKITKASRMKITTKKGDTGRTSLLDKNKLVAKTDLRKVINGTLDEVNSVLGLARASCPMTSFQRLILRVQEELFMIGSEVAASPDDVAKVKNRISARHVRRLENGMNSIEKRMPMPENFVVPGTTQVSAMLDIARTFVRRAERSAVEARNSGIITSTHLMKYFNRLSDYLFTLARYYEFVSSGKAEWPPPRKW</sequence>
<comment type="catalytic activity">
    <reaction evidence="4">
        <text>2 cob(II)yrinate a,c diamide + reduced [electron-transfer flavoprotein] + 2 ATP = 2 adenosylcob(III)yrinate a,c-diamide + 2 triphosphate + oxidized [electron-transfer flavoprotein] + 3 H(+)</text>
        <dbReference type="Rhea" id="RHEA:11528"/>
        <dbReference type="Rhea" id="RHEA-COMP:10685"/>
        <dbReference type="Rhea" id="RHEA-COMP:10686"/>
        <dbReference type="ChEBI" id="CHEBI:15378"/>
        <dbReference type="ChEBI" id="CHEBI:18036"/>
        <dbReference type="ChEBI" id="CHEBI:30616"/>
        <dbReference type="ChEBI" id="CHEBI:57692"/>
        <dbReference type="ChEBI" id="CHEBI:58307"/>
        <dbReference type="ChEBI" id="CHEBI:58503"/>
        <dbReference type="ChEBI" id="CHEBI:58537"/>
        <dbReference type="EC" id="2.5.1.17"/>
    </reaction>
</comment>
<comment type="similarity">
    <text evidence="4">Belongs to the Cob(I)alamin adenosyltransferase family.</text>
</comment>
<evidence type="ECO:0000259" key="5">
    <source>
        <dbReference type="Pfam" id="PF01923"/>
    </source>
</evidence>
<dbReference type="EC" id="2.5.1.17" evidence="4"/>
<dbReference type="GO" id="GO:0009236">
    <property type="term" value="P:cobalamin biosynthetic process"/>
    <property type="evidence" value="ECO:0007669"/>
    <property type="project" value="UniProtKB-UniRule"/>
</dbReference>
<keyword evidence="2 4" id="KW-0547">Nucleotide-binding</keyword>
<dbReference type="Proteomes" id="UP000265882">
    <property type="component" value="Unassembled WGS sequence"/>
</dbReference>
<keyword evidence="1 4" id="KW-0808">Transferase</keyword>